<dbReference type="SUPFAM" id="SSF46785">
    <property type="entry name" value="Winged helix' DNA-binding domain"/>
    <property type="match status" value="1"/>
</dbReference>
<dbReference type="RefSeq" id="WP_093454872.1">
    <property type="nucleotide sequence ID" value="NZ_FNZG01000006.1"/>
</dbReference>
<evidence type="ECO:0000256" key="3">
    <source>
        <dbReference type="ARBA" id="ARBA00023125"/>
    </source>
</evidence>
<dbReference type="InterPro" id="IPR036390">
    <property type="entry name" value="WH_DNA-bd_sf"/>
</dbReference>
<dbReference type="Proteomes" id="UP000231644">
    <property type="component" value="Unassembled WGS sequence"/>
</dbReference>
<dbReference type="AlphaFoldDB" id="A0A1I1QGS3"/>
<evidence type="ECO:0000256" key="2">
    <source>
        <dbReference type="ARBA" id="ARBA00023015"/>
    </source>
</evidence>
<keyword evidence="7" id="KW-1185">Reference proteome</keyword>
<evidence type="ECO:0000256" key="4">
    <source>
        <dbReference type="ARBA" id="ARBA00023163"/>
    </source>
</evidence>
<gene>
    <name evidence="6" type="ORF">SAMN05421762_3527</name>
</gene>
<dbReference type="PANTHER" id="PTHR30537">
    <property type="entry name" value="HTH-TYPE TRANSCRIPTIONAL REGULATOR"/>
    <property type="match status" value="1"/>
</dbReference>
<accession>A0A1I1QGS3</accession>
<dbReference type="PANTHER" id="PTHR30537:SF5">
    <property type="entry name" value="HTH-TYPE TRANSCRIPTIONAL ACTIVATOR TTDR-RELATED"/>
    <property type="match status" value="1"/>
</dbReference>
<proteinExistence type="inferred from homology"/>
<sequence>MTDLKPVRVFLEVAAEKSFAQAARNLAMTPASVTRIVARLEQDLGQQLLVRTSRQVALTAAGARVAARFGPIVADFDRAAADLDRALRPDRGVLSVNVPMSLGQRLMPGLISAFRLAYPNVQLKVTLADRLIDILKEEVDLAIRISAPPTDKSTIWRRICAVPRHVVAAPALFDRVPRPATPGALNPALCLSYSGSGTAEHWHFARNGEARSITAGKDVICNNGDVLLGLACDGVGMTLLPDFLTVEALASGAVEHVLPEWEVAPLSLGIFYPPYDTLPPLVATFTEFFEAYLQDEAGFDFRPARRSE</sequence>
<dbReference type="GO" id="GO:0003700">
    <property type="term" value="F:DNA-binding transcription factor activity"/>
    <property type="evidence" value="ECO:0007669"/>
    <property type="project" value="InterPro"/>
</dbReference>
<evidence type="ECO:0000256" key="1">
    <source>
        <dbReference type="ARBA" id="ARBA00009437"/>
    </source>
</evidence>
<dbReference type="Gene3D" id="3.40.190.290">
    <property type="match status" value="1"/>
</dbReference>
<dbReference type="FunFam" id="1.10.10.10:FF:000001">
    <property type="entry name" value="LysR family transcriptional regulator"/>
    <property type="match status" value="1"/>
</dbReference>
<keyword evidence="2" id="KW-0805">Transcription regulation</keyword>
<evidence type="ECO:0000259" key="5">
    <source>
        <dbReference type="PROSITE" id="PS50931"/>
    </source>
</evidence>
<organism evidence="6 7">
    <name type="scientific">Pseudooceanicola nitratireducens</name>
    <dbReference type="NCBI Taxonomy" id="517719"/>
    <lineage>
        <taxon>Bacteria</taxon>
        <taxon>Pseudomonadati</taxon>
        <taxon>Pseudomonadota</taxon>
        <taxon>Alphaproteobacteria</taxon>
        <taxon>Rhodobacterales</taxon>
        <taxon>Paracoccaceae</taxon>
        <taxon>Pseudooceanicola</taxon>
    </lineage>
</organism>
<protein>
    <submittedName>
        <fullName evidence="6">DNA-binding transcriptional regulator, LysR family</fullName>
    </submittedName>
</protein>
<dbReference type="SUPFAM" id="SSF53850">
    <property type="entry name" value="Periplasmic binding protein-like II"/>
    <property type="match status" value="1"/>
</dbReference>
<feature type="domain" description="HTH lysR-type" evidence="5">
    <location>
        <begin position="1"/>
        <end position="59"/>
    </location>
</feature>
<keyword evidence="4" id="KW-0804">Transcription</keyword>
<comment type="similarity">
    <text evidence="1">Belongs to the LysR transcriptional regulatory family.</text>
</comment>
<dbReference type="OrthoDB" id="9813056at2"/>
<dbReference type="GO" id="GO:0043565">
    <property type="term" value="F:sequence-specific DNA binding"/>
    <property type="evidence" value="ECO:0007669"/>
    <property type="project" value="TreeGrafter"/>
</dbReference>
<dbReference type="EMBL" id="FOLX01000003">
    <property type="protein sequence ID" value="SFD18443.1"/>
    <property type="molecule type" value="Genomic_DNA"/>
</dbReference>
<dbReference type="STRING" id="517719.SAMN05421762_3527"/>
<dbReference type="InterPro" id="IPR005119">
    <property type="entry name" value="LysR_subst-bd"/>
</dbReference>
<dbReference type="InterPro" id="IPR000847">
    <property type="entry name" value="LysR_HTH_N"/>
</dbReference>
<dbReference type="InterPro" id="IPR058163">
    <property type="entry name" value="LysR-type_TF_proteobact-type"/>
</dbReference>
<dbReference type="PROSITE" id="PS50931">
    <property type="entry name" value="HTH_LYSR"/>
    <property type="match status" value="1"/>
</dbReference>
<dbReference type="Gene3D" id="1.10.10.10">
    <property type="entry name" value="Winged helix-like DNA-binding domain superfamily/Winged helix DNA-binding domain"/>
    <property type="match status" value="1"/>
</dbReference>
<keyword evidence="3 6" id="KW-0238">DNA-binding</keyword>
<evidence type="ECO:0000313" key="6">
    <source>
        <dbReference type="EMBL" id="SFD18443.1"/>
    </source>
</evidence>
<dbReference type="CDD" id="cd08422">
    <property type="entry name" value="PBP2_CrgA_like"/>
    <property type="match status" value="1"/>
</dbReference>
<dbReference type="GO" id="GO:0006351">
    <property type="term" value="P:DNA-templated transcription"/>
    <property type="evidence" value="ECO:0007669"/>
    <property type="project" value="TreeGrafter"/>
</dbReference>
<evidence type="ECO:0000313" key="7">
    <source>
        <dbReference type="Proteomes" id="UP000231644"/>
    </source>
</evidence>
<dbReference type="Pfam" id="PF00126">
    <property type="entry name" value="HTH_1"/>
    <property type="match status" value="1"/>
</dbReference>
<name>A0A1I1QGS3_9RHOB</name>
<dbReference type="Pfam" id="PF03466">
    <property type="entry name" value="LysR_substrate"/>
    <property type="match status" value="1"/>
</dbReference>
<reference evidence="6 7" key="1">
    <citation type="submission" date="2016-10" db="EMBL/GenBank/DDBJ databases">
        <authorList>
            <person name="de Groot N.N."/>
        </authorList>
    </citation>
    <scope>NUCLEOTIDE SEQUENCE [LARGE SCALE GENOMIC DNA]</scope>
    <source>
        <strain evidence="6 7">DSM 29619</strain>
    </source>
</reference>
<dbReference type="InterPro" id="IPR036388">
    <property type="entry name" value="WH-like_DNA-bd_sf"/>
</dbReference>